<protein>
    <submittedName>
        <fullName evidence="2">Peptidase A1 domain-containing protein</fullName>
    </submittedName>
</protein>
<dbReference type="WBParaSite" id="RSKR_0001033500.1">
    <property type="protein sequence ID" value="RSKR_0001033500.1"/>
    <property type="gene ID" value="RSKR_0001033500"/>
</dbReference>
<name>A0AC35UD81_9BILA</name>
<reference evidence="2" key="1">
    <citation type="submission" date="2016-11" db="UniProtKB">
        <authorList>
            <consortium name="WormBaseParasite"/>
        </authorList>
    </citation>
    <scope>IDENTIFICATION</scope>
    <source>
        <strain evidence="2">KR3021</strain>
    </source>
</reference>
<accession>A0AC35UD81</accession>
<sequence length="385" mass="42204">MKLLILLICIAFVACNVFQHKLNFVESKRRKLVRLGQWASYKKMQSQLRMAAKHQVLANVPQSTYYDDYEYIANATLGTPPQQFALVLDTGTSNFWVSDNSCTPCSKKHVFDSSKSSTYKTANKMFSVTYSSGLVSGIIGQDAFSFSADQKIVVPNVHFGQAQHISQDFEYDQAADGMLGLSFPNQAIVGIDSPLNVAIKTSLFDAPLFTIYLQQQHLGQNGVVTYGAVDTMNCGKAVGYTKLSSPSFWQFKLDSITTGTGGGSQQKSEAISDTLTSMIGGPRAIVSSIAQQLGAVYDELQDIYKIRCDAKIPDTIFVIGGIKYRLGANTIIDNFEDEVCTLNLFGFDFSGGGATWVLGTPFIKSYCHVYNFHSKTIGFAAPRVN</sequence>
<dbReference type="Proteomes" id="UP000095286">
    <property type="component" value="Unplaced"/>
</dbReference>
<evidence type="ECO:0000313" key="1">
    <source>
        <dbReference type="Proteomes" id="UP000095286"/>
    </source>
</evidence>
<proteinExistence type="predicted"/>
<organism evidence="1 2">
    <name type="scientific">Rhabditophanes sp. KR3021</name>
    <dbReference type="NCBI Taxonomy" id="114890"/>
    <lineage>
        <taxon>Eukaryota</taxon>
        <taxon>Metazoa</taxon>
        <taxon>Ecdysozoa</taxon>
        <taxon>Nematoda</taxon>
        <taxon>Chromadorea</taxon>
        <taxon>Rhabditida</taxon>
        <taxon>Tylenchina</taxon>
        <taxon>Panagrolaimomorpha</taxon>
        <taxon>Strongyloidoidea</taxon>
        <taxon>Alloionematidae</taxon>
        <taxon>Rhabditophanes</taxon>
    </lineage>
</organism>
<evidence type="ECO:0000313" key="2">
    <source>
        <dbReference type="WBParaSite" id="RSKR_0001033500.1"/>
    </source>
</evidence>